<protein>
    <recommendedName>
        <fullName evidence="3">Calpastatin</fullName>
    </recommendedName>
</protein>
<name>A0ABQ1IZF5_9SPHN</name>
<organism evidence="1 2">
    <name type="scientific">Blastomonas aquatica</name>
    <dbReference type="NCBI Taxonomy" id="1510276"/>
    <lineage>
        <taxon>Bacteria</taxon>
        <taxon>Pseudomonadati</taxon>
        <taxon>Pseudomonadota</taxon>
        <taxon>Alphaproteobacteria</taxon>
        <taxon>Sphingomonadales</taxon>
        <taxon>Sphingomonadaceae</taxon>
        <taxon>Blastomonas</taxon>
    </lineage>
</organism>
<evidence type="ECO:0000313" key="2">
    <source>
        <dbReference type="Proteomes" id="UP000614261"/>
    </source>
</evidence>
<gene>
    <name evidence="1" type="ORF">GCM10010833_07150</name>
</gene>
<dbReference type="PIRSF" id="PIRSF008546">
    <property type="entry name" value="UCP008546"/>
    <property type="match status" value="1"/>
</dbReference>
<dbReference type="InterPro" id="IPR036287">
    <property type="entry name" value="Rv1873-like_sf"/>
</dbReference>
<dbReference type="SUPFAM" id="SSF140736">
    <property type="entry name" value="Rv1873-like"/>
    <property type="match status" value="1"/>
</dbReference>
<sequence length="160" mass="17381">MANAPDFEPISSSPHNLDRFVAAQSNVFEAAIAEIRRGRKRGHWMWYIFPQIAGLGRSATAQCYAIASLDEARAYLAHPVLGPRLKSCVETLQDLPQSSPDDVFGAVDSVKLRSCLTLFAQAGGGVLFHAALNRWFDAEHDLATLDILANLERGGRSGTA</sequence>
<proteinExistence type="predicted"/>
<dbReference type="InterPro" id="IPR014937">
    <property type="entry name" value="DUF1810"/>
</dbReference>
<evidence type="ECO:0000313" key="1">
    <source>
        <dbReference type="EMBL" id="GGB55047.1"/>
    </source>
</evidence>
<dbReference type="EMBL" id="BMGD01000001">
    <property type="protein sequence ID" value="GGB55047.1"/>
    <property type="molecule type" value="Genomic_DNA"/>
</dbReference>
<dbReference type="Gene3D" id="1.25.40.380">
    <property type="entry name" value="Protein of unknown function DUF1810"/>
    <property type="match status" value="1"/>
</dbReference>
<reference evidence="2" key="1">
    <citation type="journal article" date="2019" name="Int. J. Syst. Evol. Microbiol.">
        <title>The Global Catalogue of Microorganisms (GCM) 10K type strain sequencing project: providing services to taxonomists for standard genome sequencing and annotation.</title>
        <authorList>
            <consortium name="The Broad Institute Genomics Platform"/>
            <consortium name="The Broad Institute Genome Sequencing Center for Infectious Disease"/>
            <person name="Wu L."/>
            <person name="Ma J."/>
        </authorList>
    </citation>
    <scope>NUCLEOTIDE SEQUENCE [LARGE SCALE GENOMIC DNA]</scope>
    <source>
        <strain evidence="2">CGMCC 1.12851</strain>
    </source>
</reference>
<dbReference type="RefSeq" id="WP_229736786.1">
    <property type="nucleotide sequence ID" value="NZ_BMGD01000001.1"/>
</dbReference>
<evidence type="ECO:0008006" key="3">
    <source>
        <dbReference type="Google" id="ProtNLM"/>
    </source>
</evidence>
<dbReference type="Proteomes" id="UP000614261">
    <property type="component" value="Unassembled WGS sequence"/>
</dbReference>
<accession>A0ABQ1IZF5</accession>
<comment type="caution">
    <text evidence="1">The sequence shown here is derived from an EMBL/GenBank/DDBJ whole genome shotgun (WGS) entry which is preliminary data.</text>
</comment>
<dbReference type="Pfam" id="PF08837">
    <property type="entry name" value="DUF1810"/>
    <property type="match status" value="1"/>
</dbReference>
<keyword evidence="2" id="KW-1185">Reference proteome</keyword>